<evidence type="ECO:0000313" key="2">
    <source>
        <dbReference type="RefSeq" id="XP_065672071.1"/>
    </source>
</evidence>
<reference evidence="2" key="1">
    <citation type="submission" date="2025-08" db="UniProtKB">
        <authorList>
            <consortium name="RefSeq"/>
        </authorList>
    </citation>
    <scope>IDENTIFICATION</scope>
</reference>
<dbReference type="RefSeq" id="XP_065672071.1">
    <property type="nucleotide sequence ID" value="XM_065815999.1"/>
</dbReference>
<keyword evidence="1" id="KW-1185">Reference proteome</keyword>
<organism evidence="1 2">
    <name type="scientific">Hydra vulgaris</name>
    <name type="common">Hydra</name>
    <name type="synonym">Hydra attenuata</name>
    <dbReference type="NCBI Taxonomy" id="6087"/>
    <lineage>
        <taxon>Eukaryota</taxon>
        <taxon>Metazoa</taxon>
        <taxon>Cnidaria</taxon>
        <taxon>Hydrozoa</taxon>
        <taxon>Hydroidolina</taxon>
        <taxon>Anthoathecata</taxon>
        <taxon>Aplanulata</taxon>
        <taxon>Hydridae</taxon>
        <taxon>Hydra</taxon>
    </lineage>
</organism>
<dbReference type="PANTHER" id="PTHR45913:SF5">
    <property type="entry name" value="GENERAL TRANSCRIPTION FACTOR II-I REPEAT DOMAIN-CONTAINING PROTEIN 2A-LIKE PROTEIN"/>
    <property type="match status" value="1"/>
</dbReference>
<dbReference type="PANTHER" id="PTHR45913">
    <property type="entry name" value="EPM2A-INTERACTING PROTEIN 1"/>
    <property type="match status" value="1"/>
</dbReference>
<accession>A0ABM4DCE8</accession>
<gene>
    <name evidence="2" type="primary">LOC136089900</name>
</gene>
<sequence length="198" mass="23578">MFKFWETKGQDILDIKNSKFLQDLTFLVGITKHLNDLNIILQGKNKLVTTMFDNIRAFQTKLLLWKRQIEQENLVHFESMKLQDQNFMFSSYSKNTNNINQDFEVRFQDFKKCEPKFPLFTSPFNFDIEKAEEDLQMELIKLQCDSVLKQQFTNVGVPKFYSFLPPHQFPKMIQFPCQICQICSKMALLIFVSNFFHT</sequence>
<dbReference type="Proteomes" id="UP001652625">
    <property type="component" value="Chromosome 13"/>
</dbReference>
<name>A0ABM4DCE8_HYDVU</name>
<proteinExistence type="predicted"/>
<evidence type="ECO:0000313" key="1">
    <source>
        <dbReference type="Proteomes" id="UP001652625"/>
    </source>
</evidence>
<protein>
    <submittedName>
        <fullName evidence="2">General transcription factor II-I repeat domain-containing protein 2A-like</fullName>
    </submittedName>
</protein>
<dbReference type="GeneID" id="136089900"/>